<keyword evidence="4" id="KW-0496">Mitochondrion</keyword>
<dbReference type="GO" id="GO:0005840">
    <property type="term" value="C:ribosome"/>
    <property type="evidence" value="ECO:0007669"/>
    <property type="project" value="UniProtKB-KW"/>
</dbReference>
<dbReference type="GO" id="GO:0005739">
    <property type="term" value="C:mitochondrion"/>
    <property type="evidence" value="ECO:0007669"/>
    <property type="project" value="UniProtKB-SubCell"/>
</dbReference>
<comment type="subcellular location">
    <subcellularLocation>
        <location evidence="1">Mitochondrion</location>
    </subcellularLocation>
</comment>
<gene>
    <name evidence="9" type="ORF">Egran_00484</name>
</gene>
<dbReference type="OrthoDB" id="1654884at2759"/>
<keyword evidence="10" id="KW-1185">Reference proteome</keyword>
<sequence length="208" mass="23037">MRSISSSPCINASANPTPRDKARQIERQILDSGKTASPEASKPTLFSKLLEGAQIPTTPTISNDFKRMKEDLEATMTRQLYADRAPPHHLHIYAHKHNTVITLTRPNGDPLVSLSCGNLGFRKSHRSGFDPAYQLSSHIFGQIQEKGLLPSIRQLELIFRGFGPGRDAFTKVLLGNEGKHVRSLVSRVTDSTIIKFGGVRSRKARRLG</sequence>
<dbReference type="Gene3D" id="3.30.420.80">
    <property type="entry name" value="Ribosomal protein S11"/>
    <property type="match status" value="1"/>
</dbReference>
<name>A0A232M5R0_9EURO</name>
<dbReference type="HAMAP" id="MF_01310">
    <property type="entry name" value="Ribosomal_uS11"/>
    <property type="match status" value="1"/>
</dbReference>
<proteinExistence type="inferred from homology"/>
<evidence type="ECO:0000256" key="8">
    <source>
        <dbReference type="SAM" id="MobiDB-lite"/>
    </source>
</evidence>
<accession>A0A232M5R0</accession>
<comment type="function">
    <text evidence="6">Component of the mitochondrial ribosome (mitoribosome), a dedicated translation machinery responsible for the synthesis of mitochondrial genome-encoded proteins, including at least some of the essential transmembrane subunits of the mitochondrial respiratory chain. The mitoribosomes are attached to the mitochondrial inner membrane and translation products are cotranslationally integrated into the membrane.</text>
</comment>
<evidence type="ECO:0000313" key="9">
    <source>
        <dbReference type="EMBL" id="OXV11755.1"/>
    </source>
</evidence>
<dbReference type="EMBL" id="NPHW01002311">
    <property type="protein sequence ID" value="OXV11755.1"/>
    <property type="molecule type" value="Genomic_DNA"/>
</dbReference>
<protein>
    <recommendedName>
        <fullName evidence="7">Small ribosomal subunit protein uS11m</fullName>
    </recommendedName>
</protein>
<dbReference type="PANTHER" id="PTHR11759">
    <property type="entry name" value="40S RIBOSOMAL PROTEIN S14/30S RIBOSOMAL PROTEIN S11"/>
    <property type="match status" value="1"/>
</dbReference>
<dbReference type="GO" id="GO:1990904">
    <property type="term" value="C:ribonucleoprotein complex"/>
    <property type="evidence" value="ECO:0007669"/>
    <property type="project" value="UniProtKB-KW"/>
</dbReference>
<dbReference type="SUPFAM" id="SSF53137">
    <property type="entry name" value="Translational machinery components"/>
    <property type="match status" value="1"/>
</dbReference>
<dbReference type="GO" id="GO:0003735">
    <property type="term" value="F:structural constituent of ribosome"/>
    <property type="evidence" value="ECO:0007669"/>
    <property type="project" value="InterPro"/>
</dbReference>
<evidence type="ECO:0000256" key="4">
    <source>
        <dbReference type="ARBA" id="ARBA00023128"/>
    </source>
</evidence>
<dbReference type="AlphaFoldDB" id="A0A232M5R0"/>
<organism evidence="9 10">
    <name type="scientific">Elaphomyces granulatus</name>
    <dbReference type="NCBI Taxonomy" id="519963"/>
    <lineage>
        <taxon>Eukaryota</taxon>
        <taxon>Fungi</taxon>
        <taxon>Dikarya</taxon>
        <taxon>Ascomycota</taxon>
        <taxon>Pezizomycotina</taxon>
        <taxon>Eurotiomycetes</taxon>
        <taxon>Eurotiomycetidae</taxon>
        <taxon>Eurotiales</taxon>
        <taxon>Elaphomycetaceae</taxon>
        <taxon>Elaphomyces</taxon>
    </lineage>
</organism>
<keyword evidence="3" id="KW-0689">Ribosomal protein</keyword>
<dbReference type="Pfam" id="PF00411">
    <property type="entry name" value="Ribosomal_S11"/>
    <property type="match status" value="1"/>
</dbReference>
<evidence type="ECO:0000256" key="2">
    <source>
        <dbReference type="ARBA" id="ARBA00006194"/>
    </source>
</evidence>
<evidence type="ECO:0000256" key="7">
    <source>
        <dbReference type="ARBA" id="ARBA00070326"/>
    </source>
</evidence>
<dbReference type="InterPro" id="IPR036967">
    <property type="entry name" value="Ribosomal_uS11_sf"/>
</dbReference>
<evidence type="ECO:0000256" key="3">
    <source>
        <dbReference type="ARBA" id="ARBA00022980"/>
    </source>
</evidence>
<keyword evidence="5" id="KW-0687">Ribonucleoprotein</keyword>
<dbReference type="InterPro" id="IPR001971">
    <property type="entry name" value="Ribosomal_uS11"/>
</dbReference>
<dbReference type="FunFam" id="3.30.420.80:FF:000011">
    <property type="entry name" value="37S ribosomal protein S18, mitochondrial"/>
    <property type="match status" value="1"/>
</dbReference>
<evidence type="ECO:0000313" key="10">
    <source>
        <dbReference type="Proteomes" id="UP000243515"/>
    </source>
</evidence>
<comment type="similarity">
    <text evidence="2">Belongs to the universal ribosomal protein uS11 family.</text>
</comment>
<reference evidence="9 10" key="1">
    <citation type="journal article" date="2015" name="Environ. Microbiol.">
        <title>Metagenome sequence of Elaphomyces granulatus from sporocarp tissue reveals Ascomycota ectomycorrhizal fingerprints of genome expansion and a Proteobacteria-rich microbiome.</title>
        <authorList>
            <person name="Quandt C.A."/>
            <person name="Kohler A."/>
            <person name="Hesse C.N."/>
            <person name="Sharpton T.J."/>
            <person name="Martin F."/>
            <person name="Spatafora J.W."/>
        </authorList>
    </citation>
    <scope>NUCLEOTIDE SEQUENCE [LARGE SCALE GENOMIC DNA]</scope>
    <source>
        <strain evidence="9 10">OSC145934</strain>
    </source>
</reference>
<feature type="compositionally biased region" description="Polar residues" evidence="8">
    <location>
        <begin position="1"/>
        <end position="16"/>
    </location>
</feature>
<feature type="region of interest" description="Disordered" evidence="8">
    <location>
        <begin position="1"/>
        <end position="22"/>
    </location>
</feature>
<evidence type="ECO:0000256" key="6">
    <source>
        <dbReference type="ARBA" id="ARBA00037226"/>
    </source>
</evidence>
<dbReference type="Proteomes" id="UP000243515">
    <property type="component" value="Unassembled WGS sequence"/>
</dbReference>
<dbReference type="GO" id="GO:0006412">
    <property type="term" value="P:translation"/>
    <property type="evidence" value="ECO:0007669"/>
    <property type="project" value="InterPro"/>
</dbReference>
<evidence type="ECO:0000256" key="5">
    <source>
        <dbReference type="ARBA" id="ARBA00023274"/>
    </source>
</evidence>
<evidence type="ECO:0000256" key="1">
    <source>
        <dbReference type="ARBA" id="ARBA00004173"/>
    </source>
</evidence>
<comment type="caution">
    <text evidence="9">The sequence shown here is derived from an EMBL/GenBank/DDBJ whole genome shotgun (WGS) entry which is preliminary data.</text>
</comment>